<organism evidence="2 3">
    <name type="scientific">Candidatus Avelusimicrobium gallicola</name>
    <dbReference type="NCBI Taxonomy" id="2562704"/>
    <lineage>
        <taxon>Bacteria</taxon>
        <taxon>Pseudomonadati</taxon>
        <taxon>Elusimicrobiota</taxon>
        <taxon>Elusimicrobia</taxon>
        <taxon>Elusimicrobiales</taxon>
        <taxon>Elusimicrobiaceae</taxon>
        <taxon>Candidatus Avelusimicrobium</taxon>
    </lineage>
</organism>
<dbReference type="AlphaFoldDB" id="A0A928HEI1"/>
<keyword evidence="1" id="KW-0812">Transmembrane</keyword>
<proteinExistence type="predicted"/>
<keyword evidence="1" id="KW-0472">Membrane</keyword>
<evidence type="ECO:0000256" key="1">
    <source>
        <dbReference type="SAM" id="Phobius"/>
    </source>
</evidence>
<comment type="caution">
    <text evidence="2">The sequence shown here is derived from an EMBL/GenBank/DDBJ whole genome shotgun (WGS) entry which is preliminary data.</text>
</comment>
<dbReference type="Proteomes" id="UP000725649">
    <property type="component" value="Unassembled WGS sequence"/>
</dbReference>
<dbReference type="EMBL" id="SUVG01000006">
    <property type="protein sequence ID" value="MBE6421569.1"/>
    <property type="molecule type" value="Genomic_DNA"/>
</dbReference>
<keyword evidence="1" id="KW-1133">Transmembrane helix</keyword>
<accession>A0A928HEI1</accession>
<evidence type="ECO:0000313" key="2">
    <source>
        <dbReference type="EMBL" id="MBE6421569.1"/>
    </source>
</evidence>
<evidence type="ECO:0000313" key="3">
    <source>
        <dbReference type="Proteomes" id="UP000725649"/>
    </source>
</evidence>
<gene>
    <name evidence="2" type="ORF">E7027_05525</name>
</gene>
<reference evidence="2" key="1">
    <citation type="submission" date="2019-04" db="EMBL/GenBank/DDBJ databases">
        <title>Evolution of Biomass-Degrading Anaerobic Consortia Revealed by Metagenomics.</title>
        <authorList>
            <person name="Peng X."/>
        </authorList>
    </citation>
    <scope>NUCLEOTIDE SEQUENCE</scope>
    <source>
        <strain evidence="2">SIG66</strain>
    </source>
</reference>
<sequence>MSEIVNWVTANGEELLAILGALVLAISGIVKLTATTRDDTAWAKVLKVLCALSLVNPDGSVVGKKAN</sequence>
<feature type="transmembrane region" description="Helical" evidence="1">
    <location>
        <begin position="15"/>
        <end position="34"/>
    </location>
</feature>
<protein>
    <submittedName>
        <fullName evidence="2">Uncharacterized protein</fullName>
    </submittedName>
</protein>
<name>A0A928HEI1_9BACT</name>